<gene>
    <name evidence="4" type="ORF">PQJ73_19355</name>
</gene>
<protein>
    <submittedName>
        <fullName evidence="4">M20/M25/M40 family metallo-hydrolase</fullName>
    </submittedName>
</protein>
<evidence type="ECO:0000256" key="1">
    <source>
        <dbReference type="ARBA" id="ARBA00022723"/>
    </source>
</evidence>
<organism evidence="4 5">
    <name type="scientific">Rhodoplanes tepidamans</name>
    <name type="common">Rhodoplanes cryptolactis</name>
    <dbReference type="NCBI Taxonomy" id="200616"/>
    <lineage>
        <taxon>Bacteria</taxon>
        <taxon>Pseudomonadati</taxon>
        <taxon>Pseudomonadota</taxon>
        <taxon>Alphaproteobacteria</taxon>
        <taxon>Hyphomicrobiales</taxon>
        <taxon>Nitrobacteraceae</taxon>
        <taxon>Rhodoplanes</taxon>
    </lineage>
</organism>
<dbReference type="EMBL" id="JAQQLI010000033">
    <property type="protein sequence ID" value="MDC7787851.1"/>
    <property type="molecule type" value="Genomic_DNA"/>
</dbReference>
<evidence type="ECO:0000259" key="3">
    <source>
        <dbReference type="Pfam" id="PF07687"/>
    </source>
</evidence>
<evidence type="ECO:0000313" key="5">
    <source>
        <dbReference type="Proteomes" id="UP001165652"/>
    </source>
</evidence>
<dbReference type="Gene3D" id="3.40.630.10">
    <property type="entry name" value="Zn peptidases"/>
    <property type="match status" value="2"/>
</dbReference>
<dbReference type="RefSeq" id="WP_272778689.1">
    <property type="nucleotide sequence ID" value="NZ_JAQQLI010000033.1"/>
</dbReference>
<accession>A0ABT5JEV9</accession>
<sequence length="405" mass="42413">MTDLLTTIDAEIDAARETLVGLCGTLVAAPSMSPPGHTAGVAPIVEAFLAAGGVPSERVFCDPEAPNIVAHVDGAGAGPQVVFNAHMDTMQAGDESRWTVPILTQTRRDGRLYGLGMGNMKGALAAQCLATTVLARHRDRFDGRLTMTAVCDEVMFGERGAVHLLAARPDVHGDYLISGEGPGFMELAVAEKGLLWLDVEVRGDGGHSSRALTGSTAVARLAAILTRIDPINSMYATVPLEIGGVTGGPDNAGLRVSLSVGTLSGGGVRSLVATRARAEIDVRLPPGVSAAEIEAQVREAAHGDPDVTVTNVKCWDANWTALGHPLTQATVAAVTAVRGKAPRYVVRLPGSDARRWRDLGVPAICYGPQPTLSAGTDDFAFEQDVVDCAKVYARTALALLNRQRD</sequence>
<dbReference type="PANTHER" id="PTHR43808:SF32">
    <property type="entry name" value="ARGE_DAPE-RELATED DEACYLASE"/>
    <property type="match status" value="1"/>
</dbReference>
<dbReference type="SUPFAM" id="SSF55031">
    <property type="entry name" value="Bacterial exopeptidase dimerisation domain"/>
    <property type="match status" value="1"/>
</dbReference>
<reference evidence="4" key="2">
    <citation type="submission" date="2023-02" db="EMBL/GenBank/DDBJ databases">
        <authorList>
            <person name="Rayyan A."/>
            <person name="Meyer T."/>
            <person name="Kyndt J.A."/>
        </authorList>
    </citation>
    <scope>NUCLEOTIDE SEQUENCE</scope>
    <source>
        <strain evidence="4">DSM 9987</strain>
    </source>
</reference>
<feature type="domain" description="Peptidase M20 dimerisation" evidence="3">
    <location>
        <begin position="189"/>
        <end position="301"/>
    </location>
</feature>
<evidence type="ECO:0000256" key="2">
    <source>
        <dbReference type="ARBA" id="ARBA00022801"/>
    </source>
</evidence>
<dbReference type="Pfam" id="PF07687">
    <property type="entry name" value="M20_dimer"/>
    <property type="match status" value="1"/>
</dbReference>
<keyword evidence="2" id="KW-0378">Hydrolase</keyword>
<keyword evidence="5" id="KW-1185">Reference proteome</keyword>
<dbReference type="SUPFAM" id="SSF53187">
    <property type="entry name" value="Zn-dependent exopeptidases"/>
    <property type="match status" value="1"/>
</dbReference>
<dbReference type="InterPro" id="IPR036264">
    <property type="entry name" value="Bact_exopeptidase_dim_dom"/>
</dbReference>
<proteinExistence type="predicted"/>
<dbReference type="Pfam" id="PF01546">
    <property type="entry name" value="Peptidase_M20"/>
    <property type="match status" value="1"/>
</dbReference>
<evidence type="ECO:0000313" key="4">
    <source>
        <dbReference type="EMBL" id="MDC7787851.1"/>
    </source>
</evidence>
<name>A0ABT5JEV9_RHOTP</name>
<reference evidence="4" key="1">
    <citation type="journal article" date="2023" name="Microbiol Resour">
        <title>Genome Sequences of Rhodoplanes serenus and Two Thermotolerant Strains, Rhodoplanes tepidamans and 'Rhodoplanes cryptolactis,' Further Refine the Genus.</title>
        <authorList>
            <person name="Rayyan A.A."/>
            <person name="Kyndt J.A."/>
        </authorList>
    </citation>
    <scope>NUCLEOTIDE SEQUENCE</scope>
    <source>
        <strain evidence="4">DSM 9987</strain>
    </source>
</reference>
<dbReference type="InterPro" id="IPR011650">
    <property type="entry name" value="Peptidase_M20_dimer"/>
</dbReference>
<dbReference type="InterPro" id="IPR050072">
    <property type="entry name" value="Peptidase_M20A"/>
</dbReference>
<dbReference type="PANTHER" id="PTHR43808">
    <property type="entry name" value="ACETYLORNITHINE DEACETYLASE"/>
    <property type="match status" value="1"/>
</dbReference>
<keyword evidence="1" id="KW-0479">Metal-binding</keyword>
<dbReference type="InterPro" id="IPR002933">
    <property type="entry name" value="Peptidase_M20"/>
</dbReference>
<dbReference type="Proteomes" id="UP001165652">
    <property type="component" value="Unassembled WGS sequence"/>
</dbReference>
<comment type="caution">
    <text evidence="4">The sequence shown here is derived from an EMBL/GenBank/DDBJ whole genome shotgun (WGS) entry which is preliminary data.</text>
</comment>